<proteinExistence type="predicted"/>
<evidence type="ECO:0000313" key="1">
    <source>
        <dbReference type="EMBL" id="JAE02758.1"/>
    </source>
</evidence>
<reference evidence="1" key="2">
    <citation type="journal article" date="2015" name="Data Brief">
        <title>Shoot transcriptome of the giant reed, Arundo donax.</title>
        <authorList>
            <person name="Barrero R.A."/>
            <person name="Guerrero F.D."/>
            <person name="Moolhuijzen P."/>
            <person name="Goolsby J.A."/>
            <person name="Tidwell J."/>
            <person name="Bellgard S.E."/>
            <person name="Bellgard M.I."/>
        </authorList>
    </citation>
    <scope>NUCLEOTIDE SEQUENCE</scope>
    <source>
        <tissue evidence="1">Shoot tissue taken approximately 20 cm above the soil surface</tissue>
    </source>
</reference>
<organism evidence="1">
    <name type="scientific">Arundo donax</name>
    <name type="common">Giant reed</name>
    <name type="synonym">Donax arundinaceus</name>
    <dbReference type="NCBI Taxonomy" id="35708"/>
    <lineage>
        <taxon>Eukaryota</taxon>
        <taxon>Viridiplantae</taxon>
        <taxon>Streptophyta</taxon>
        <taxon>Embryophyta</taxon>
        <taxon>Tracheophyta</taxon>
        <taxon>Spermatophyta</taxon>
        <taxon>Magnoliopsida</taxon>
        <taxon>Liliopsida</taxon>
        <taxon>Poales</taxon>
        <taxon>Poaceae</taxon>
        <taxon>PACMAD clade</taxon>
        <taxon>Arundinoideae</taxon>
        <taxon>Arundineae</taxon>
        <taxon>Arundo</taxon>
    </lineage>
</organism>
<reference evidence="1" key="1">
    <citation type="submission" date="2014-09" db="EMBL/GenBank/DDBJ databases">
        <authorList>
            <person name="Magalhaes I.L.F."/>
            <person name="Oliveira U."/>
            <person name="Santos F.R."/>
            <person name="Vidigal T.H.D.A."/>
            <person name="Brescovit A.D."/>
            <person name="Santos A.J."/>
        </authorList>
    </citation>
    <scope>NUCLEOTIDE SEQUENCE</scope>
    <source>
        <tissue evidence="1">Shoot tissue taken approximately 20 cm above the soil surface</tissue>
    </source>
</reference>
<dbReference type="EMBL" id="GBRH01195138">
    <property type="protein sequence ID" value="JAE02758.1"/>
    <property type="molecule type" value="Transcribed_RNA"/>
</dbReference>
<protein>
    <submittedName>
        <fullName evidence="1">Uncharacterized protein</fullName>
    </submittedName>
</protein>
<name>A0A0A9F386_ARUDO</name>
<accession>A0A0A9F386</accession>
<sequence length="72" mass="8686">MVYYDIELPHPFVSQVSTPFQFWNYSRRPGWLFEVSLLLQNQNPTVFLFARVKWTSPRTTHKAHLHQYFASK</sequence>
<dbReference type="AlphaFoldDB" id="A0A0A9F386"/>